<protein>
    <submittedName>
        <fullName evidence="4">Putative mediator of RNA polymerase II transcription subunit 1-like</fullName>
    </submittedName>
</protein>
<dbReference type="SUPFAM" id="SSF57850">
    <property type="entry name" value="RING/U-box"/>
    <property type="match status" value="1"/>
</dbReference>
<dbReference type="CDD" id="cd16618">
    <property type="entry name" value="mRING-HC-C4C4_CNOT4"/>
    <property type="match status" value="1"/>
</dbReference>
<dbReference type="EMBL" id="GEDG01011176">
    <property type="protein sequence ID" value="JAP27431.1"/>
    <property type="molecule type" value="Transcribed_RNA"/>
</dbReference>
<feature type="compositionally biased region" description="Polar residues" evidence="2">
    <location>
        <begin position="1"/>
        <end position="18"/>
    </location>
</feature>
<dbReference type="Pfam" id="PF14570">
    <property type="entry name" value="zf-RING_4"/>
    <property type="match status" value="1"/>
</dbReference>
<dbReference type="InterPro" id="IPR013083">
    <property type="entry name" value="Znf_RING/FYVE/PHD"/>
</dbReference>
<accession>A0A0V0I545</accession>
<evidence type="ECO:0000256" key="2">
    <source>
        <dbReference type="SAM" id="MobiDB-lite"/>
    </source>
</evidence>
<dbReference type="GO" id="GO:0030014">
    <property type="term" value="C:CCR4-NOT complex"/>
    <property type="evidence" value="ECO:0007669"/>
    <property type="project" value="InterPro"/>
</dbReference>
<sequence length="354" mass="38154">MVSDSIVNVSIPVASSNPRDFGKKKRANRAAKLKQCKLDARREQWLSQGKNKGSKQELNGGGGACEQGMQVTNEKGQLMEKLAIKPRGEAEENGGYTNTYSDFDSPSNSPTSHTSSVLEGNYSGTNFTGGSSSSSSSSSGGFSSSGGCCSVSMSEEDNEGDDDCLDDWEAVADALAATDKEQEQHNSSLDSAPEVHISFQQEVSDGKVPAMDTSQQNPKGRGTIPGFPVSFQAWRPDDEFRPQSLPNLSKQYTFPMNSGRHYRGGSVWGCKSAAIPTSCPICCEDLDFTDTSFLPCPCGFRLCLFCHKKILEEDGRCPACRKQYKHDTVGGETTKDAGGLMFQVARSCSMISRS</sequence>
<name>A0A0V0I545_SOLCH</name>
<dbReference type="GO" id="GO:0008270">
    <property type="term" value="F:zinc ion binding"/>
    <property type="evidence" value="ECO:0007669"/>
    <property type="project" value="UniProtKB-KW"/>
</dbReference>
<keyword evidence="1" id="KW-0863">Zinc-finger</keyword>
<dbReference type="Gene3D" id="3.30.40.10">
    <property type="entry name" value="Zinc/RING finger domain, C3HC4 (zinc finger)"/>
    <property type="match status" value="1"/>
</dbReference>
<dbReference type="PANTHER" id="PTHR12603:SF15">
    <property type="entry name" value="RING-TYPE DOMAIN-CONTAINING PROTEIN"/>
    <property type="match status" value="1"/>
</dbReference>
<feature type="region of interest" description="Disordered" evidence="2">
    <location>
        <begin position="1"/>
        <end position="164"/>
    </location>
</feature>
<dbReference type="InterPro" id="IPR001841">
    <property type="entry name" value="Znf_RING"/>
</dbReference>
<dbReference type="PANTHER" id="PTHR12603">
    <property type="entry name" value="CCR4-NOT TRANSCRIPTION COMPLEX RELATED"/>
    <property type="match status" value="1"/>
</dbReference>
<dbReference type="FunFam" id="3.30.40.10:FF:000383">
    <property type="entry name" value="RING/U-box superfamily protein"/>
    <property type="match status" value="1"/>
</dbReference>
<dbReference type="GO" id="GO:0016567">
    <property type="term" value="P:protein ubiquitination"/>
    <property type="evidence" value="ECO:0007669"/>
    <property type="project" value="TreeGrafter"/>
</dbReference>
<feature type="compositionally biased region" description="Polar residues" evidence="2">
    <location>
        <begin position="95"/>
        <end position="104"/>
    </location>
</feature>
<evidence type="ECO:0000256" key="1">
    <source>
        <dbReference type="PROSITE-ProRule" id="PRU00175"/>
    </source>
</evidence>
<feature type="compositionally biased region" description="Acidic residues" evidence="2">
    <location>
        <begin position="154"/>
        <end position="164"/>
    </location>
</feature>
<organism evidence="4">
    <name type="scientific">Solanum chacoense</name>
    <name type="common">Chaco potato</name>
    <dbReference type="NCBI Taxonomy" id="4108"/>
    <lineage>
        <taxon>Eukaryota</taxon>
        <taxon>Viridiplantae</taxon>
        <taxon>Streptophyta</taxon>
        <taxon>Embryophyta</taxon>
        <taxon>Tracheophyta</taxon>
        <taxon>Spermatophyta</taxon>
        <taxon>Magnoliopsida</taxon>
        <taxon>eudicotyledons</taxon>
        <taxon>Gunneridae</taxon>
        <taxon>Pentapetalae</taxon>
        <taxon>asterids</taxon>
        <taxon>lamiids</taxon>
        <taxon>Solanales</taxon>
        <taxon>Solanaceae</taxon>
        <taxon>Solanoideae</taxon>
        <taxon>Solaneae</taxon>
        <taxon>Solanum</taxon>
    </lineage>
</organism>
<keyword evidence="1" id="KW-0862">Zinc</keyword>
<dbReference type="AlphaFoldDB" id="A0A0V0I545"/>
<dbReference type="InterPro" id="IPR039780">
    <property type="entry name" value="Mot2"/>
</dbReference>
<evidence type="ECO:0000259" key="3">
    <source>
        <dbReference type="PROSITE" id="PS50089"/>
    </source>
</evidence>
<reference evidence="4" key="1">
    <citation type="submission" date="2015-12" db="EMBL/GenBank/DDBJ databases">
        <title>Gene expression during late stages of embryo sac development: a critical building block for successful pollen-pistil interactions.</title>
        <authorList>
            <person name="Liu Y."/>
            <person name="Joly V."/>
            <person name="Sabar M."/>
            <person name="Matton D.P."/>
        </authorList>
    </citation>
    <scope>NUCLEOTIDE SEQUENCE</scope>
</reference>
<feature type="domain" description="RING-type" evidence="3">
    <location>
        <begin position="279"/>
        <end position="321"/>
    </location>
</feature>
<proteinExistence type="predicted"/>
<dbReference type="InterPro" id="IPR039515">
    <property type="entry name" value="NOT4_mRING-HC-C4C4"/>
</dbReference>
<evidence type="ECO:0000313" key="4">
    <source>
        <dbReference type="EMBL" id="JAP27431.1"/>
    </source>
</evidence>
<feature type="compositionally biased region" description="Basic residues" evidence="2">
    <location>
        <begin position="22"/>
        <end position="35"/>
    </location>
</feature>
<dbReference type="PROSITE" id="PS50089">
    <property type="entry name" value="ZF_RING_2"/>
    <property type="match status" value="1"/>
</dbReference>
<dbReference type="GO" id="GO:0004842">
    <property type="term" value="F:ubiquitin-protein transferase activity"/>
    <property type="evidence" value="ECO:0007669"/>
    <property type="project" value="InterPro"/>
</dbReference>
<feature type="compositionally biased region" description="Low complexity" evidence="2">
    <location>
        <begin position="105"/>
        <end position="153"/>
    </location>
</feature>
<keyword evidence="1" id="KW-0479">Metal-binding</keyword>